<organism evidence="7">
    <name type="scientific">Cladocopium goreaui</name>
    <dbReference type="NCBI Taxonomy" id="2562237"/>
    <lineage>
        <taxon>Eukaryota</taxon>
        <taxon>Sar</taxon>
        <taxon>Alveolata</taxon>
        <taxon>Dinophyceae</taxon>
        <taxon>Suessiales</taxon>
        <taxon>Symbiodiniaceae</taxon>
        <taxon>Cladocopium</taxon>
    </lineage>
</organism>
<dbReference type="Proteomes" id="UP001152797">
    <property type="component" value="Unassembled WGS sequence"/>
</dbReference>
<name>A0A9P1FF87_9DINO</name>
<dbReference type="PANTHER" id="PTHR10146">
    <property type="entry name" value="PROLINE SYNTHETASE CO-TRANSCRIBED BACTERIAL HOMOLOG PROTEIN"/>
    <property type="match status" value="1"/>
</dbReference>
<dbReference type="PROSITE" id="PS01211">
    <property type="entry name" value="UPF0001"/>
    <property type="match status" value="1"/>
</dbReference>
<dbReference type="GO" id="GO:0030170">
    <property type="term" value="F:pyridoxal phosphate binding"/>
    <property type="evidence" value="ECO:0007669"/>
    <property type="project" value="UniProtKB-UniRule"/>
</dbReference>
<dbReference type="AlphaFoldDB" id="A0A9P1FF87"/>
<feature type="chain" id="PRO_5043271859" description="Pyridoxal phosphate homeostasis protein" evidence="5">
    <location>
        <begin position="48"/>
        <end position="275"/>
    </location>
</feature>
<keyword evidence="9" id="KW-1185">Reference proteome</keyword>
<evidence type="ECO:0000313" key="9">
    <source>
        <dbReference type="Proteomes" id="UP001152797"/>
    </source>
</evidence>
<feature type="modified residue" description="N6-(pyridoxal phosphate)lysine" evidence="2 3">
    <location>
        <position position="75"/>
    </location>
</feature>
<keyword evidence="1 2" id="KW-0663">Pyridoxal phosphate</keyword>
<comment type="function">
    <text evidence="2">Pyridoxal 5'-phosphate (PLP)-binding protein, which may be involved in intracellular homeostatic regulation of pyridoxal 5'-phosphate (PLP), the active form of vitamin B6.</text>
</comment>
<evidence type="ECO:0000256" key="1">
    <source>
        <dbReference type="ARBA" id="ARBA00022898"/>
    </source>
</evidence>
<protein>
    <recommendedName>
        <fullName evidence="2">Pyridoxal phosphate homeostasis protein</fullName>
        <shortName evidence="2">PLP homeostasis protein</shortName>
    </recommendedName>
</protein>
<evidence type="ECO:0000313" key="7">
    <source>
        <dbReference type="EMBL" id="CAI3974824.1"/>
    </source>
</evidence>
<feature type="domain" description="Alanine racemase N-terminal" evidence="6">
    <location>
        <begin position="58"/>
        <end position="266"/>
    </location>
</feature>
<comment type="similarity">
    <text evidence="2 4">Belongs to the pyridoxal phosphate-binding protein YggS/PROSC family.</text>
</comment>
<evidence type="ECO:0000256" key="4">
    <source>
        <dbReference type="RuleBase" id="RU004514"/>
    </source>
</evidence>
<dbReference type="Pfam" id="PF01168">
    <property type="entry name" value="Ala_racemase_N"/>
    <property type="match status" value="1"/>
</dbReference>
<dbReference type="EMBL" id="CAMXCT030000160">
    <property type="protein sequence ID" value="CAL4762136.1"/>
    <property type="molecule type" value="Genomic_DNA"/>
</dbReference>
<dbReference type="PIRSF" id="PIRSF004848">
    <property type="entry name" value="YBL036c_PLPDEIII"/>
    <property type="match status" value="1"/>
</dbReference>
<dbReference type="InterPro" id="IPR011078">
    <property type="entry name" value="PyrdxlP_homeostasis"/>
</dbReference>
<dbReference type="FunFam" id="3.20.20.10:FF:000018">
    <property type="entry name" value="Pyridoxal phosphate homeostasis protein"/>
    <property type="match status" value="1"/>
</dbReference>
<reference evidence="8 9" key="2">
    <citation type="submission" date="2024-05" db="EMBL/GenBank/DDBJ databases">
        <authorList>
            <person name="Chen Y."/>
            <person name="Shah S."/>
            <person name="Dougan E. K."/>
            <person name="Thang M."/>
            <person name="Chan C."/>
        </authorList>
    </citation>
    <scope>NUCLEOTIDE SEQUENCE [LARGE SCALE GENOMIC DNA]</scope>
</reference>
<evidence type="ECO:0000256" key="2">
    <source>
        <dbReference type="HAMAP-Rule" id="MF_03225"/>
    </source>
</evidence>
<evidence type="ECO:0000313" key="8">
    <source>
        <dbReference type="EMBL" id="CAL4762136.1"/>
    </source>
</evidence>
<dbReference type="HAMAP" id="MF_02087">
    <property type="entry name" value="PLP_homeostasis"/>
    <property type="match status" value="1"/>
</dbReference>
<sequence length="275" mass="29960">MKSQGIDGGFYSFRWTSNRSWVRQTSRFLLLVLAVTCLRGHPQQALAVEEALQAVKSSISDAAGPRDVRLIAVSKFIPADVIRTAHDAGQVDFGENYVQELLDKAAELPNSIRWHFIGRLQSNKVKKLLELPNLVSIETVDSANLAKRIANVAADARTEPLDLSIQVDTSNEETKGGVQPQDAMDLAESIVNLGSVRLAGLMTIGAAGDLSAFDRLKDLRRKMAKHLQVPEESLQLSMGMSGDFKEAIKRGATSVRVGSSIFGARPLTRPPRKAS</sequence>
<dbReference type="InterPro" id="IPR001608">
    <property type="entry name" value="Ala_racemase_N"/>
</dbReference>
<dbReference type="PANTHER" id="PTHR10146:SF14">
    <property type="entry name" value="PYRIDOXAL PHOSPHATE HOMEOSTASIS PROTEIN"/>
    <property type="match status" value="1"/>
</dbReference>
<reference evidence="7" key="1">
    <citation type="submission" date="2022-10" db="EMBL/GenBank/DDBJ databases">
        <authorList>
            <person name="Chen Y."/>
            <person name="Dougan E. K."/>
            <person name="Chan C."/>
            <person name="Rhodes N."/>
            <person name="Thang M."/>
        </authorList>
    </citation>
    <scope>NUCLEOTIDE SEQUENCE</scope>
</reference>
<dbReference type="EMBL" id="CAMXCT020000160">
    <property type="protein sequence ID" value="CAL1128199.1"/>
    <property type="molecule type" value="Genomic_DNA"/>
</dbReference>
<evidence type="ECO:0000256" key="3">
    <source>
        <dbReference type="PIRSR" id="PIRSR004848-1"/>
    </source>
</evidence>
<keyword evidence="5" id="KW-0732">Signal</keyword>
<dbReference type="SUPFAM" id="SSF51419">
    <property type="entry name" value="PLP-binding barrel"/>
    <property type="match status" value="1"/>
</dbReference>
<evidence type="ECO:0000259" key="6">
    <source>
        <dbReference type="Pfam" id="PF01168"/>
    </source>
</evidence>
<dbReference type="NCBIfam" id="TIGR00044">
    <property type="entry name" value="YggS family pyridoxal phosphate-dependent enzyme"/>
    <property type="match status" value="1"/>
</dbReference>
<feature type="signal peptide" evidence="5">
    <location>
        <begin position="1"/>
        <end position="47"/>
    </location>
</feature>
<gene>
    <name evidence="7" type="ORF">C1SCF055_LOCUS3195</name>
</gene>
<accession>A0A9P1FF87</accession>
<evidence type="ECO:0000256" key="5">
    <source>
        <dbReference type="SAM" id="SignalP"/>
    </source>
</evidence>
<dbReference type="OrthoDB" id="10264196at2759"/>
<dbReference type="InterPro" id="IPR029066">
    <property type="entry name" value="PLP-binding_barrel"/>
</dbReference>
<dbReference type="EMBL" id="CAMXCT010000160">
    <property type="protein sequence ID" value="CAI3974824.1"/>
    <property type="molecule type" value="Genomic_DNA"/>
</dbReference>
<proteinExistence type="inferred from homology"/>
<dbReference type="Gene3D" id="3.20.20.10">
    <property type="entry name" value="Alanine racemase"/>
    <property type="match status" value="1"/>
</dbReference>
<comment type="caution">
    <text evidence="7">The sequence shown here is derived from an EMBL/GenBank/DDBJ whole genome shotgun (WGS) entry which is preliminary data.</text>
</comment>
<comment type="cofactor">
    <cofactor evidence="3">
        <name>pyridoxal 5'-phosphate</name>
        <dbReference type="ChEBI" id="CHEBI:597326"/>
    </cofactor>
</comment>